<comment type="caution">
    <text evidence="1">The sequence shown here is derived from an EMBL/GenBank/DDBJ whole genome shotgun (WGS) entry which is preliminary data.</text>
</comment>
<accession>A0A7W3TAE1</accession>
<dbReference type="Proteomes" id="UP000538929">
    <property type="component" value="Unassembled WGS sequence"/>
</dbReference>
<evidence type="ECO:0000313" key="1">
    <source>
        <dbReference type="EMBL" id="MBB0243020.1"/>
    </source>
</evidence>
<reference evidence="2" key="1">
    <citation type="submission" date="2019-10" db="EMBL/GenBank/DDBJ databases">
        <title>Streptomyces sp. nov., a novel actinobacterium isolated from alkaline environment.</title>
        <authorList>
            <person name="Golinska P."/>
        </authorList>
    </citation>
    <scope>NUCLEOTIDE SEQUENCE [LARGE SCALE GENOMIC DNA]</scope>
    <source>
        <strain evidence="2">DSM 42118</strain>
    </source>
</reference>
<evidence type="ECO:0000313" key="2">
    <source>
        <dbReference type="Proteomes" id="UP000538929"/>
    </source>
</evidence>
<protein>
    <submittedName>
        <fullName evidence="1">Uncharacterized protein</fullName>
    </submittedName>
</protein>
<dbReference type="RefSeq" id="WP_228470804.1">
    <property type="nucleotide sequence ID" value="NZ_VKHT01000036.1"/>
</dbReference>
<keyword evidence="2" id="KW-1185">Reference proteome</keyword>
<organism evidence="1 2">
    <name type="scientific">Streptomyces alkaliphilus</name>
    <dbReference type="NCBI Taxonomy" id="1472722"/>
    <lineage>
        <taxon>Bacteria</taxon>
        <taxon>Bacillati</taxon>
        <taxon>Actinomycetota</taxon>
        <taxon>Actinomycetes</taxon>
        <taxon>Kitasatosporales</taxon>
        <taxon>Streptomycetaceae</taxon>
        <taxon>Streptomyces</taxon>
    </lineage>
</organism>
<sequence length="140" mass="15424">MSSHFRPRSGSLPLPRRAGPRPVPVSITVLLPPDWDAVVMPATLGIRALGYFEERPRVRLGWIAAVGGVWIWPVPPGSGEPGWPPGSYLPACTPLTLRPPGDSWPGHPPRWIRRHDGEVHTHPVVLRALLTHLTTPVRHP</sequence>
<proteinExistence type="predicted"/>
<name>A0A7W3TAE1_9ACTN</name>
<dbReference type="AlphaFoldDB" id="A0A7W3TAE1"/>
<dbReference type="EMBL" id="VKHT01000036">
    <property type="protein sequence ID" value="MBB0243020.1"/>
    <property type="molecule type" value="Genomic_DNA"/>
</dbReference>
<gene>
    <name evidence="1" type="ORF">FNQ90_02570</name>
</gene>